<evidence type="ECO:0000313" key="2">
    <source>
        <dbReference type="Proteomes" id="UP000198893"/>
    </source>
</evidence>
<dbReference type="Gene3D" id="3.40.50.300">
    <property type="entry name" value="P-loop containing nucleotide triphosphate hydrolases"/>
    <property type="match status" value="1"/>
</dbReference>
<evidence type="ECO:0008006" key="3">
    <source>
        <dbReference type="Google" id="ProtNLM"/>
    </source>
</evidence>
<gene>
    <name evidence="1" type="ORF">SAMN04490248_1295</name>
</gene>
<dbReference type="EMBL" id="FODS01000029">
    <property type="protein sequence ID" value="SEP14376.1"/>
    <property type="molecule type" value="Genomic_DNA"/>
</dbReference>
<proteinExistence type="predicted"/>
<evidence type="ECO:0000313" key="1">
    <source>
        <dbReference type="EMBL" id="SEP14376.1"/>
    </source>
</evidence>
<dbReference type="AlphaFoldDB" id="A0A1H8VFZ3"/>
<name>A0A1H8VFZ3_9RHOB</name>
<dbReference type="SUPFAM" id="SSF52540">
    <property type="entry name" value="P-loop containing nucleoside triphosphate hydrolases"/>
    <property type="match status" value="1"/>
</dbReference>
<protein>
    <recommendedName>
        <fullName evidence="3">Sulfotransferase family protein</fullName>
    </recommendedName>
</protein>
<organism evidence="1 2">
    <name type="scientific">Salinihabitans flavidus</name>
    <dbReference type="NCBI Taxonomy" id="569882"/>
    <lineage>
        <taxon>Bacteria</taxon>
        <taxon>Pseudomonadati</taxon>
        <taxon>Pseudomonadota</taxon>
        <taxon>Alphaproteobacteria</taxon>
        <taxon>Rhodobacterales</taxon>
        <taxon>Roseobacteraceae</taxon>
        <taxon>Salinihabitans</taxon>
    </lineage>
</organism>
<dbReference type="Proteomes" id="UP000198893">
    <property type="component" value="Unassembled WGS sequence"/>
</dbReference>
<keyword evidence="2" id="KW-1185">Reference proteome</keyword>
<sequence length="339" mass="38282">MPLDTAQHPGQANQATRDQGRRALIHIGLPKTGTTTIQGFLAENAHLLAARGIHTQHPDTYPAWFRNAHAGPAIVALTRAGRLIPNLVLRKKLGVTTLQDQARFANEFETKFGAFVRDRPSGLFVISGEPMYNLLDKPDLIRTLDGFFAEYFPQRSYLVYLRDPVDWVASQYSQSISSGQDINLRTLIDQVARRDQFAQIAAWDDLLPECGMQVRLLEPDTLHGGGLLSDLCHVMGCNLDGLHVSRDRKLGLARHEIALLRYANRLGKNDLGWRLLRQTRRFRFSGRRGSFKLPRHHRDAVRAMFASSIERIRARYFPNRTSLFGDKSTPAHTLKDATP</sequence>
<dbReference type="STRING" id="569882.SAMN04490248_1295"/>
<dbReference type="InterPro" id="IPR027417">
    <property type="entry name" value="P-loop_NTPase"/>
</dbReference>
<reference evidence="1 2" key="1">
    <citation type="submission" date="2016-10" db="EMBL/GenBank/DDBJ databases">
        <authorList>
            <person name="de Groot N.N."/>
        </authorList>
    </citation>
    <scope>NUCLEOTIDE SEQUENCE [LARGE SCALE GENOMIC DNA]</scope>
    <source>
        <strain evidence="1 2">DSM 27842</strain>
    </source>
</reference>
<accession>A0A1H8VFZ3</accession>